<feature type="coiled-coil region" evidence="1">
    <location>
        <begin position="322"/>
        <end position="349"/>
    </location>
</feature>
<dbReference type="InterPro" id="IPR011249">
    <property type="entry name" value="Metalloenz_LuxS/M16"/>
</dbReference>
<gene>
    <name evidence="4" type="ORF">BWK59_10440</name>
</gene>
<keyword evidence="1" id="KW-0175">Coiled coil</keyword>
<evidence type="ECO:0000256" key="1">
    <source>
        <dbReference type="SAM" id="Coils"/>
    </source>
</evidence>
<evidence type="ECO:0000259" key="3">
    <source>
        <dbReference type="Pfam" id="PF05193"/>
    </source>
</evidence>
<feature type="domain" description="Peptidase M16 C-terminal" evidence="3">
    <location>
        <begin position="182"/>
        <end position="355"/>
    </location>
</feature>
<evidence type="ECO:0000313" key="5">
    <source>
        <dbReference type="Proteomes" id="UP000197768"/>
    </source>
</evidence>
<organism evidence="4 5">
    <name type="scientific">Flavobacterium davisii</name>
    <dbReference type="NCBI Taxonomy" id="2906077"/>
    <lineage>
        <taxon>Bacteria</taxon>
        <taxon>Pseudomonadati</taxon>
        <taxon>Bacteroidota</taxon>
        <taxon>Flavobacteriia</taxon>
        <taxon>Flavobacteriales</taxon>
        <taxon>Flavobacteriaceae</taxon>
        <taxon>Flavobacterium</taxon>
    </lineage>
</organism>
<dbReference type="GO" id="GO:0046872">
    <property type="term" value="F:metal ion binding"/>
    <property type="evidence" value="ECO:0007669"/>
    <property type="project" value="InterPro"/>
</dbReference>
<dbReference type="InterPro" id="IPR011765">
    <property type="entry name" value="Pept_M16_N"/>
</dbReference>
<evidence type="ECO:0000259" key="2">
    <source>
        <dbReference type="Pfam" id="PF00675"/>
    </source>
</evidence>
<name>A0A246GH01_9FLAO</name>
<accession>A0A246GH01</accession>
<reference evidence="4 5" key="1">
    <citation type="journal article" date="2017" name="Infect. Genet. Evol.">
        <title>Comparative genome analysis of fish pathogen Flavobacterium columnare reveals extensive sequence diversity within the species.</title>
        <authorList>
            <person name="Kayansamruaj P."/>
            <person name="Dong H.T."/>
            <person name="Hirono I."/>
            <person name="Kondo H."/>
            <person name="Senapin S."/>
            <person name="Rodkhum C."/>
        </authorList>
    </citation>
    <scope>NUCLEOTIDE SEQUENCE [LARGE SCALE GENOMIC DNA]</scope>
    <source>
        <strain evidence="4 5">1215</strain>
    </source>
</reference>
<dbReference type="PANTHER" id="PTHR11851">
    <property type="entry name" value="METALLOPROTEASE"/>
    <property type="match status" value="1"/>
</dbReference>
<dbReference type="RefSeq" id="WP_088393660.1">
    <property type="nucleotide sequence ID" value="NZ_MTCZ01000113.1"/>
</dbReference>
<dbReference type="Pfam" id="PF00675">
    <property type="entry name" value="Peptidase_M16"/>
    <property type="match status" value="1"/>
</dbReference>
<protein>
    <submittedName>
        <fullName evidence="4">Peptidase M16</fullName>
    </submittedName>
</protein>
<sequence>MNLAIQPLAGTLPQLQFQEPNCFDLPNGLKVLVVENHTLPRVSLHLQIDNPLFNEGNKKGVSTLTSSLLGKGSKKTLKEDFYEEIDLLGFEFYLHASGGKAIGLSKYAGRMIELFSEALLSPHFTEEELEKERLKIIEALRSNEKNIQNILNKVENTLVFGSSHPKGEYVTEETLNNVKLIDIQNYYNTHFTPQNAYLIIIGDVQFDIVKEKVIFEFSKWIKNSSQTFIIPDPPVIDETEINWVDLPNAVQTEISIVNTICLPMNSPDYFSVLMANQILGGGADGRLFLNLREDKGWTYGAYSSASANKTITKFKISTQVRNEVVADAVNEILKEIHKLRNELVHTNELALAKSKYIGHFIMQCQKPESIARYALNRKIQELPIDFYSNYIQKINTVQPEDILRVAQKYFLANNCLIIIVGNGTEIKSQLIKTKYKIKEFDNNCNLLSSD</sequence>
<dbReference type="Gene3D" id="3.30.830.10">
    <property type="entry name" value="Metalloenzyme, LuxS/M16 peptidase-like"/>
    <property type="match status" value="2"/>
</dbReference>
<evidence type="ECO:0000313" key="4">
    <source>
        <dbReference type="EMBL" id="OWP83446.1"/>
    </source>
</evidence>
<dbReference type="InterPro" id="IPR050361">
    <property type="entry name" value="MPP/UQCRC_Complex"/>
</dbReference>
<dbReference type="Pfam" id="PF05193">
    <property type="entry name" value="Peptidase_M16_C"/>
    <property type="match status" value="1"/>
</dbReference>
<dbReference type="SUPFAM" id="SSF63411">
    <property type="entry name" value="LuxS/MPP-like metallohydrolase"/>
    <property type="match status" value="2"/>
</dbReference>
<proteinExistence type="predicted"/>
<dbReference type="EMBL" id="MTCZ01000113">
    <property type="protein sequence ID" value="OWP83446.1"/>
    <property type="molecule type" value="Genomic_DNA"/>
</dbReference>
<feature type="domain" description="Peptidase M16 N-terminal" evidence="2">
    <location>
        <begin position="31"/>
        <end position="152"/>
    </location>
</feature>
<comment type="caution">
    <text evidence="4">The sequence shown here is derived from an EMBL/GenBank/DDBJ whole genome shotgun (WGS) entry which is preliminary data.</text>
</comment>
<dbReference type="AlphaFoldDB" id="A0A246GH01"/>
<dbReference type="InterPro" id="IPR007863">
    <property type="entry name" value="Peptidase_M16_C"/>
</dbReference>
<dbReference type="Proteomes" id="UP000197768">
    <property type="component" value="Unassembled WGS sequence"/>
</dbReference>